<feature type="region of interest" description="Disordered" evidence="1">
    <location>
        <begin position="1"/>
        <end position="44"/>
    </location>
</feature>
<feature type="compositionally biased region" description="Pro residues" evidence="1">
    <location>
        <begin position="1"/>
        <end position="11"/>
    </location>
</feature>
<dbReference type="Proteomes" id="UP000826234">
    <property type="component" value="Unassembled WGS sequence"/>
</dbReference>
<feature type="compositionally biased region" description="Basic and acidic residues" evidence="1">
    <location>
        <begin position="20"/>
        <end position="38"/>
    </location>
</feature>
<evidence type="ECO:0000313" key="2">
    <source>
        <dbReference type="EMBL" id="KAH0619566.1"/>
    </source>
</evidence>
<proteinExistence type="predicted"/>
<dbReference type="EMBL" id="JAIPUX010003776">
    <property type="protein sequence ID" value="KAH0619566.1"/>
    <property type="molecule type" value="Genomic_DNA"/>
</dbReference>
<keyword evidence="3" id="KW-1185">Reference proteome</keyword>
<protein>
    <submittedName>
        <fullName evidence="2">Uncharacterized protein</fullName>
    </submittedName>
</protein>
<accession>A0ABQ7SQI7</accession>
<reference evidence="2 3" key="1">
    <citation type="journal article" date="2022" name="Gigascience">
        <title>A chromosome-level genome assembly and annotation of the desert horned lizard, Phrynosoma platyrhinos, provides insight into chromosomal rearrangements among reptiles.</title>
        <authorList>
            <person name="Koochekian N."/>
            <person name="Ascanio A."/>
            <person name="Farleigh K."/>
            <person name="Card D.C."/>
            <person name="Schield D.R."/>
            <person name="Castoe T.A."/>
            <person name="Jezkova T."/>
        </authorList>
    </citation>
    <scope>NUCLEOTIDE SEQUENCE [LARGE SCALE GENOMIC DNA]</scope>
    <source>
        <strain evidence="2">NK-2021</strain>
    </source>
</reference>
<evidence type="ECO:0000256" key="1">
    <source>
        <dbReference type="SAM" id="MobiDB-lite"/>
    </source>
</evidence>
<organism evidence="2 3">
    <name type="scientific">Phrynosoma platyrhinos</name>
    <name type="common">Desert horned lizard</name>
    <dbReference type="NCBI Taxonomy" id="52577"/>
    <lineage>
        <taxon>Eukaryota</taxon>
        <taxon>Metazoa</taxon>
        <taxon>Chordata</taxon>
        <taxon>Craniata</taxon>
        <taxon>Vertebrata</taxon>
        <taxon>Euteleostomi</taxon>
        <taxon>Lepidosauria</taxon>
        <taxon>Squamata</taxon>
        <taxon>Bifurcata</taxon>
        <taxon>Unidentata</taxon>
        <taxon>Episquamata</taxon>
        <taxon>Toxicofera</taxon>
        <taxon>Iguania</taxon>
        <taxon>Phrynosomatidae</taxon>
        <taxon>Phrynosomatinae</taxon>
        <taxon>Phrynosoma</taxon>
    </lineage>
</organism>
<dbReference type="InterPro" id="IPR028631">
    <property type="entry name" value="ACD"/>
</dbReference>
<dbReference type="PANTHER" id="PTHR14487:SF3">
    <property type="entry name" value="ADRENOCORTICAL DYSPLASIA PROTEIN HOMOLOG"/>
    <property type="match status" value="1"/>
</dbReference>
<sequence>MRPPPPPPPPLHSASPLRRRGTEPRLDTGFHSDSENSQRKRSRPKYVEPWIVNLLLEYNKPEAREDGQFGHILKVLKDGKFLHHGEECSAVLCIADGSHYIQVVVAARALQMTTCSLPQAGFSSIVGQFILLQNYSVCFKEATNVG</sequence>
<dbReference type="PANTHER" id="PTHR14487">
    <property type="entry name" value="ADRENOCORTICAL DYSPLASIA PROTEIN ACD"/>
    <property type="match status" value="1"/>
</dbReference>
<gene>
    <name evidence="2" type="ORF">JD844_000288</name>
</gene>
<dbReference type="Gene3D" id="2.40.50.960">
    <property type="match status" value="1"/>
</dbReference>
<name>A0ABQ7SQI7_PHRPL</name>
<evidence type="ECO:0000313" key="3">
    <source>
        <dbReference type="Proteomes" id="UP000826234"/>
    </source>
</evidence>
<comment type="caution">
    <text evidence="2">The sequence shown here is derived from an EMBL/GenBank/DDBJ whole genome shotgun (WGS) entry which is preliminary data.</text>
</comment>